<accession>A0A314LAE0</accession>
<keyword evidence="4" id="KW-1185">Reference proteome</keyword>
<dbReference type="AlphaFoldDB" id="A0A314LAE0"/>
<evidence type="ECO:0000313" key="3">
    <source>
        <dbReference type="EMBL" id="OIT38548.1"/>
    </source>
</evidence>
<dbReference type="Gramene" id="OIT38548">
    <property type="protein sequence ID" value="OIT38548"/>
    <property type="gene ID" value="A4A49_59384"/>
</dbReference>
<evidence type="ECO:0000256" key="1">
    <source>
        <dbReference type="SAM" id="MobiDB-lite"/>
    </source>
</evidence>
<protein>
    <recommendedName>
        <fullName evidence="2">Retrovirus-related Pol polyprotein from transposon TNT 1-94-like beta-barrel domain-containing protein</fullName>
    </recommendedName>
</protein>
<organism evidence="3 4">
    <name type="scientific">Nicotiana attenuata</name>
    <name type="common">Coyote tobacco</name>
    <dbReference type="NCBI Taxonomy" id="49451"/>
    <lineage>
        <taxon>Eukaryota</taxon>
        <taxon>Viridiplantae</taxon>
        <taxon>Streptophyta</taxon>
        <taxon>Embryophyta</taxon>
        <taxon>Tracheophyta</taxon>
        <taxon>Spermatophyta</taxon>
        <taxon>Magnoliopsida</taxon>
        <taxon>eudicotyledons</taxon>
        <taxon>Gunneridae</taxon>
        <taxon>Pentapetalae</taxon>
        <taxon>asterids</taxon>
        <taxon>lamiids</taxon>
        <taxon>Solanales</taxon>
        <taxon>Solanaceae</taxon>
        <taxon>Nicotianoideae</taxon>
        <taxon>Nicotianeae</taxon>
        <taxon>Nicotiana</taxon>
    </lineage>
</organism>
<feature type="non-terminal residue" evidence="3">
    <location>
        <position position="1"/>
    </location>
</feature>
<dbReference type="STRING" id="49451.A0A314LAE0"/>
<dbReference type="EMBL" id="MJEQ01000197">
    <property type="protein sequence ID" value="OIT38548.1"/>
    <property type="molecule type" value="Genomic_DNA"/>
</dbReference>
<dbReference type="Pfam" id="PF22936">
    <property type="entry name" value="Pol_BBD"/>
    <property type="match status" value="1"/>
</dbReference>
<feature type="domain" description="Retrovirus-related Pol polyprotein from transposon TNT 1-94-like beta-barrel" evidence="2">
    <location>
        <begin position="109"/>
        <end position="182"/>
    </location>
</feature>
<feature type="compositionally biased region" description="Polar residues" evidence="1">
    <location>
        <begin position="23"/>
        <end position="43"/>
    </location>
</feature>
<proteinExistence type="predicted"/>
<dbReference type="InterPro" id="IPR054722">
    <property type="entry name" value="PolX-like_BBD"/>
</dbReference>
<evidence type="ECO:0000313" key="4">
    <source>
        <dbReference type="Proteomes" id="UP000187609"/>
    </source>
</evidence>
<evidence type="ECO:0000259" key="2">
    <source>
        <dbReference type="Pfam" id="PF22936"/>
    </source>
</evidence>
<gene>
    <name evidence="3" type="ORF">A4A49_59384</name>
</gene>
<sequence length="198" mass="22361">FCDRCKRQGHTKDKCYKLHGYPQGSNQGPQQYKQNPQGYNNNTRFNKGRNAMANAVTNVETREELNHQEETQGMSLSREQYGQIVNLLQHFQMGNTADNPASANIADLWILDSGASHHMTFNKTHLQNITYLPYPVLVKLPNGYKVKVTEIGDVILTPKIVLYRVLFVPSFKFNLVSISSLAINLRCIASLSDTSCLL</sequence>
<dbReference type="Proteomes" id="UP000187609">
    <property type="component" value="Unassembled WGS sequence"/>
</dbReference>
<reference evidence="3" key="1">
    <citation type="submission" date="2016-11" db="EMBL/GenBank/DDBJ databases">
        <title>The genome of Nicotiana attenuata.</title>
        <authorList>
            <person name="Xu S."/>
            <person name="Brockmoeller T."/>
            <person name="Gaquerel E."/>
            <person name="Navarro A."/>
            <person name="Kuhl H."/>
            <person name="Gase K."/>
            <person name="Ling Z."/>
            <person name="Zhou W."/>
            <person name="Kreitzer C."/>
            <person name="Stanke M."/>
            <person name="Tang H."/>
            <person name="Lyons E."/>
            <person name="Pandey P."/>
            <person name="Pandey S.P."/>
            <person name="Timmermann B."/>
            <person name="Baldwin I.T."/>
        </authorList>
    </citation>
    <scope>NUCLEOTIDE SEQUENCE [LARGE SCALE GENOMIC DNA]</scope>
    <source>
        <strain evidence="3">UT</strain>
    </source>
</reference>
<comment type="caution">
    <text evidence="3">The sequence shown here is derived from an EMBL/GenBank/DDBJ whole genome shotgun (WGS) entry which is preliminary data.</text>
</comment>
<name>A0A314LAE0_NICAT</name>
<feature type="region of interest" description="Disordered" evidence="1">
    <location>
        <begin position="20"/>
        <end position="43"/>
    </location>
</feature>
<dbReference type="PANTHER" id="PTHR34222:SF99">
    <property type="entry name" value="PROTEIN, PUTATIVE-RELATED"/>
    <property type="match status" value="1"/>
</dbReference>
<feature type="non-terminal residue" evidence="3">
    <location>
        <position position="198"/>
    </location>
</feature>
<dbReference type="PANTHER" id="PTHR34222">
    <property type="entry name" value="GAG_PRE-INTEGRS DOMAIN-CONTAINING PROTEIN"/>
    <property type="match status" value="1"/>
</dbReference>